<dbReference type="AlphaFoldDB" id="A0A1Q5PT80"/>
<feature type="region of interest" description="Disordered" evidence="2">
    <location>
        <begin position="1"/>
        <end position="26"/>
    </location>
</feature>
<dbReference type="GO" id="GO:0004803">
    <property type="term" value="F:transposase activity"/>
    <property type="evidence" value="ECO:0007669"/>
    <property type="project" value="InterPro"/>
</dbReference>
<name>A0A1Q5PT80_9ACTO</name>
<protein>
    <submittedName>
        <fullName evidence="3">Transposase</fullName>
    </submittedName>
</protein>
<dbReference type="GO" id="GO:0003677">
    <property type="term" value="F:DNA binding"/>
    <property type="evidence" value="ECO:0007669"/>
    <property type="project" value="InterPro"/>
</dbReference>
<gene>
    <name evidence="3" type="ORF">BM477_00395</name>
</gene>
<dbReference type="Proteomes" id="UP000186465">
    <property type="component" value="Unassembled WGS sequence"/>
</dbReference>
<dbReference type="Pfam" id="PF01527">
    <property type="entry name" value="HTH_Tnp_1"/>
    <property type="match status" value="1"/>
</dbReference>
<dbReference type="SUPFAM" id="SSF46689">
    <property type="entry name" value="Homeodomain-like"/>
    <property type="match status" value="1"/>
</dbReference>
<accession>A0A1Q5PT80</accession>
<evidence type="ECO:0000313" key="4">
    <source>
        <dbReference type="Proteomes" id="UP000186465"/>
    </source>
</evidence>
<dbReference type="InterPro" id="IPR052546">
    <property type="entry name" value="Transposase_8_domain"/>
</dbReference>
<evidence type="ECO:0000313" key="3">
    <source>
        <dbReference type="EMBL" id="OKL50665.1"/>
    </source>
</evidence>
<dbReference type="GO" id="GO:0006313">
    <property type="term" value="P:DNA transposition"/>
    <property type="evidence" value="ECO:0007669"/>
    <property type="project" value="InterPro"/>
</dbReference>
<organism evidence="3 4">
    <name type="scientific">Boudabousia marimammalium</name>
    <dbReference type="NCBI Taxonomy" id="156892"/>
    <lineage>
        <taxon>Bacteria</taxon>
        <taxon>Bacillati</taxon>
        <taxon>Actinomycetota</taxon>
        <taxon>Actinomycetes</taxon>
        <taxon>Actinomycetales</taxon>
        <taxon>Actinomycetaceae</taxon>
        <taxon>Boudabousia</taxon>
    </lineage>
</organism>
<evidence type="ECO:0000256" key="2">
    <source>
        <dbReference type="SAM" id="MobiDB-lite"/>
    </source>
</evidence>
<comment type="caution">
    <text evidence="3">The sequence shown here is derived from an EMBL/GenBank/DDBJ whole genome shotgun (WGS) entry which is preliminary data.</text>
</comment>
<reference evidence="4" key="1">
    <citation type="submission" date="2016-11" db="EMBL/GenBank/DDBJ databases">
        <title>Actinomyces gypaetusis sp. nov. isolated from Gypaetus barbatus in Qinghai Tibet Plateau China.</title>
        <authorList>
            <person name="Meng X."/>
        </authorList>
    </citation>
    <scope>NUCLEOTIDE SEQUENCE [LARGE SCALE GENOMIC DNA]</scope>
    <source>
        <strain evidence="4">DSM 15383</strain>
    </source>
</reference>
<dbReference type="EMBL" id="MPDM01000001">
    <property type="protein sequence ID" value="OKL50665.1"/>
    <property type="molecule type" value="Genomic_DNA"/>
</dbReference>
<evidence type="ECO:0000256" key="1">
    <source>
        <dbReference type="SAM" id="Coils"/>
    </source>
</evidence>
<sequence length="93" mass="10701">MKKFSKHTPEQIVRKLDKARQMRESGSSTVQILTVLGISEATLHRWQATYGSMSKSEAKELQRLREENSRLKRLLGQAEPEKAAWKELSEGNF</sequence>
<feature type="compositionally biased region" description="Basic and acidic residues" evidence="2">
    <location>
        <begin position="7"/>
        <end position="23"/>
    </location>
</feature>
<feature type="coiled-coil region" evidence="1">
    <location>
        <begin position="54"/>
        <end position="81"/>
    </location>
</feature>
<proteinExistence type="predicted"/>
<dbReference type="Gene3D" id="1.10.10.60">
    <property type="entry name" value="Homeodomain-like"/>
    <property type="match status" value="1"/>
</dbReference>
<keyword evidence="1" id="KW-0175">Coiled coil</keyword>
<dbReference type="InterPro" id="IPR002514">
    <property type="entry name" value="Transposase_8"/>
</dbReference>
<dbReference type="PANTHER" id="PTHR33609:SF1">
    <property type="entry name" value="TRANSPOSASE"/>
    <property type="match status" value="1"/>
</dbReference>
<keyword evidence="4" id="KW-1185">Reference proteome</keyword>
<dbReference type="PANTHER" id="PTHR33609">
    <property type="entry name" value="LOW CALCIUM RESPONSE LOCUS PROTEIN S"/>
    <property type="match status" value="1"/>
</dbReference>
<dbReference type="InterPro" id="IPR009057">
    <property type="entry name" value="Homeodomain-like_sf"/>
</dbReference>